<evidence type="ECO:0000313" key="1">
    <source>
        <dbReference type="EMBL" id="JAH49862.1"/>
    </source>
</evidence>
<protein>
    <submittedName>
        <fullName evidence="1">Uncharacterized protein</fullName>
    </submittedName>
</protein>
<organism evidence="1">
    <name type="scientific">Anguilla anguilla</name>
    <name type="common">European freshwater eel</name>
    <name type="synonym">Muraena anguilla</name>
    <dbReference type="NCBI Taxonomy" id="7936"/>
    <lineage>
        <taxon>Eukaryota</taxon>
        <taxon>Metazoa</taxon>
        <taxon>Chordata</taxon>
        <taxon>Craniata</taxon>
        <taxon>Vertebrata</taxon>
        <taxon>Euteleostomi</taxon>
        <taxon>Actinopterygii</taxon>
        <taxon>Neopterygii</taxon>
        <taxon>Teleostei</taxon>
        <taxon>Anguilliformes</taxon>
        <taxon>Anguillidae</taxon>
        <taxon>Anguilla</taxon>
    </lineage>
</organism>
<proteinExistence type="predicted"/>
<sequence>MGFGFTKYPFKPLIKTFYWCRHNALILEVDFNSDISWGYFYLY</sequence>
<reference evidence="1" key="1">
    <citation type="submission" date="2014-11" db="EMBL/GenBank/DDBJ databases">
        <authorList>
            <person name="Amaro Gonzalez C."/>
        </authorList>
    </citation>
    <scope>NUCLEOTIDE SEQUENCE</scope>
</reference>
<dbReference type="AlphaFoldDB" id="A0A0E9T8Y5"/>
<name>A0A0E9T8Y5_ANGAN</name>
<accession>A0A0E9T8Y5</accession>
<reference evidence="1" key="2">
    <citation type="journal article" date="2015" name="Fish Shellfish Immunol.">
        <title>Early steps in the European eel (Anguilla anguilla)-Vibrio vulnificus interaction in the gills: Role of the RtxA13 toxin.</title>
        <authorList>
            <person name="Callol A."/>
            <person name="Pajuelo D."/>
            <person name="Ebbesson L."/>
            <person name="Teles M."/>
            <person name="MacKenzie S."/>
            <person name="Amaro C."/>
        </authorList>
    </citation>
    <scope>NUCLEOTIDE SEQUENCE</scope>
</reference>
<dbReference type="EMBL" id="GBXM01058715">
    <property type="protein sequence ID" value="JAH49862.1"/>
    <property type="molecule type" value="Transcribed_RNA"/>
</dbReference>